<evidence type="ECO:0000313" key="2">
    <source>
        <dbReference type="EMBL" id="QCD90004.1"/>
    </source>
</evidence>
<dbReference type="InterPro" id="IPR028045">
    <property type="entry name" value="HROB"/>
</dbReference>
<organism evidence="2 3">
    <name type="scientific">Vigna unguiculata</name>
    <name type="common">Cowpea</name>
    <dbReference type="NCBI Taxonomy" id="3917"/>
    <lineage>
        <taxon>Eukaryota</taxon>
        <taxon>Viridiplantae</taxon>
        <taxon>Streptophyta</taxon>
        <taxon>Embryophyta</taxon>
        <taxon>Tracheophyta</taxon>
        <taxon>Spermatophyta</taxon>
        <taxon>Magnoliopsida</taxon>
        <taxon>eudicotyledons</taxon>
        <taxon>Gunneridae</taxon>
        <taxon>Pentapetalae</taxon>
        <taxon>rosids</taxon>
        <taxon>fabids</taxon>
        <taxon>Fabales</taxon>
        <taxon>Fabaceae</taxon>
        <taxon>Papilionoideae</taxon>
        <taxon>50 kb inversion clade</taxon>
        <taxon>NPAAA clade</taxon>
        <taxon>indigoferoid/millettioid clade</taxon>
        <taxon>Phaseoleae</taxon>
        <taxon>Vigna</taxon>
    </lineage>
</organism>
<proteinExistence type="predicted"/>
<dbReference type="AlphaFoldDB" id="A0A4D6LPQ1"/>
<evidence type="ECO:0000256" key="1">
    <source>
        <dbReference type="SAM" id="MobiDB-lite"/>
    </source>
</evidence>
<dbReference type="PANTHER" id="PTHR14523">
    <property type="entry name" value="UNCHARACTERIZED PROTEIN C17ORF53 HOMOLOG"/>
    <property type="match status" value="1"/>
</dbReference>
<dbReference type="EMBL" id="CP039348">
    <property type="protein sequence ID" value="QCD90004.1"/>
    <property type="molecule type" value="Genomic_DNA"/>
</dbReference>
<dbReference type="PANTHER" id="PTHR14523:SF1">
    <property type="entry name" value="HOMOLOGOUS RECOMBINATION OB-FOLD PROTEIN"/>
    <property type="match status" value="1"/>
</dbReference>
<dbReference type="GO" id="GO:0000725">
    <property type="term" value="P:recombinational repair"/>
    <property type="evidence" value="ECO:0007669"/>
    <property type="project" value="InterPro"/>
</dbReference>
<sequence length="235" mass="26068">MEHWQRLDVEQEDLEAFLKKCNSGATLIPGPAGNVQAAMLNRERQEAQSTQEFARDVAAATYERDFKSNAWLWAERFIHFHGIVQDGDFKNVTPLSCSKTIPRLPFVTCLVKECKPNGLGDMQICIKDQSATLWASVHKKVLDHADFGTVAPAGNTYLNITLHNIVKIFKPDISPPTDDLVKATVKPVIDPHPSVDPNIDNILKKFLHLSRMPSTNERAETSGSNAGGTSVQNHI</sequence>
<protein>
    <submittedName>
        <fullName evidence="2">Uncharacterized protein</fullName>
    </submittedName>
</protein>
<keyword evidence="3" id="KW-1185">Reference proteome</keyword>
<evidence type="ECO:0000313" key="3">
    <source>
        <dbReference type="Proteomes" id="UP000501690"/>
    </source>
</evidence>
<reference evidence="2 3" key="1">
    <citation type="submission" date="2019-04" db="EMBL/GenBank/DDBJ databases">
        <title>An improved genome assembly and genetic linkage map for asparagus bean, Vigna unguiculata ssp. sesquipedialis.</title>
        <authorList>
            <person name="Xia Q."/>
            <person name="Zhang R."/>
            <person name="Dong Y."/>
        </authorList>
    </citation>
    <scope>NUCLEOTIDE SEQUENCE [LARGE SCALE GENOMIC DNA]</scope>
    <source>
        <tissue evidence="2">Leaf</tissue>
    </source>
</reference>
<feature type="region of interest" description="Disordered" evidence="1">
    <location>
        <begin position="213"/>
        <end position="235"/>
    </location>
</feature>
<name>A0A4D6LPQ1_VIGUN</name>
<gene>
    <name evidence="2" type="ORF">DEO72_LG4g956</name>
</gene>
<accession>A0A4D6LPQ1</accession>
<dbReference type="Proteomes" id="UP000501690">
    <property type="component" value="Linkage Group LG4"/>
</dbReference>